<keyword evidence="2" id="KW-1185">Reference proteome</keyword>
<reference evidence="1" key="3">
    <citation type="journal article" date="2017" name="Nature">
        <title>Genome sequence of the progenitor of the wheat D genome Aegilops tauschii.</title>
        <authorList>
            <person name="Luo M.C."/>
            <person name="Gu Y.Q."/>
            <person name="Puiu D."/>
            <person name="Wang H."/>
            <person name="Twardziok S.O."/>
            <person name="Deal K.R."/>
            <person name="Huo N."/>
            <person name="Zhu T."/>
            <person name="Wang L."/>
            <person name="Wang Y."/>
            <person name="McGuire P.E."/>
            <person name="Liu S."/>
            <person name="Long H."/>
            <person name="Ramasamy R.K."/>
            <person name="Rodriguez J.C."/>
            <person name="Van S.L."/>
            <person name="Yuan L."/>
            <person name="Wang Z."/>
            <person name="Xia Z."/>
            <person name="Xiao L."/>
            <person name="Anderson O.D."/>
            <person name="Ouyang S."/>
            <person name="Liang Y."/>
            <person name="Zimin A.V."/>
            <person name="Pertea G."/>
            <person name="Qi P."/>
            <person name="Bennetzen J.L."/>
            <person name="Dai X."/>
            <person name="Dawson M.W."/>
            <person name="Muller H.G."/>
            <person name="Kugler K."/>
            <person name="Rivarola-Duarte L."/>
            <person name="Spannagl M."/>
            <person name="Mayer K.F.X."/>
            <person name="Lu F.H."/>
            <person name="Bevan M.W."/>
            <person name="Leroy P."/>
            <person name="Li P."/>
            <person name="You F.M."/>
            <person name="Sun Q."/>
            <person name="Liu Z."/>
            <person name="Lyons E."/>
            <person name="Wicker T."/>
            <person name="Salzberg S.L."/>
            <person name="Devos K.M."/>
            <person name="Dvorak J."/>
        </authorList>
    </citation>
    <scope>NUCLEOTIDE SEQUENCE [LARGE SCALE GENOMIC DNA]</scope>
    <source>
        <strain evidence="1">cv. AL8/78</strain>
    </source>
</reference>
<reference evidence="1" key="4">
    <citation type="submission" date="2019-03" db="UniProtKB">
        <authorList>
            <consortium name="EnsemblPlants"/>
        </authorList>
    </citation>
    <scope>IDENTIFICATION</scope>
</reference>
<evidence type="ECO:0000313" key="1">
    <source>
        <dbReference type="EnsemblPlants" id="AET3Gv20294000.13"/>
    </source>
</evidence>
<name>A0A453ECA1_AEGTS</name>
<reference evidence="2" key="1">
    <citation type="journal article" date="2014" name="Science">
        <title>Ancient hybridizations among the ancestral genomes of bread wheat.</title>
        <authorList>
            <consortium name="International Wheat Genome Sequencing Consortium,"/>
            <person name="Marcussen T."/>
            <person name="Sandve S.R."/>
            <person name="Heier L."/>
            <person name="Spannagl M."/>
            <person name="Pfeifer M."/>
            <person name="Jakobsen K.S."/>
            <person name="Wulff B.B."/>
            <person name="Steuernagel B."/>
            <person name="Mayer K.F."/>
            <person name="Olsen O.A."/>
        </authorList>
    </citation>
    <scope>NUCLEOTIDE SEQUENCE [LARGE SCALE GENOMIC DNA]</scope>
    <source>
        <strain evidence="2">cv. AL8/78</strain>
    </source>
</reference>
<reference evidence="1" key="5">
    <citation type="journal article" date="2021" name="G3 (Bethesda)">
        <title>Aegilops tauschii genome assembly Aet v5.0 features greater sequence contiguity and improved annotation.</title>
        <authorList>
            <person name="Wang L."/>
            <person name="Zhu T."/>
            <person name="Rodriguez J.C."/>
            <person name="Deal K.R."/>
            <person name="Dubcovsky J."/>
            <person name="McGuire P.E."/>
            <person name="Lux T."/>
            <person name="Spannagl M."/>
            <person name="Mayer K.F.X."/>
            <person name="Baldrich P."/>
            <person name="Meyers B.C."/>
            <person name="Huo N."/>
            <person name="Gu Y.Q."/>
            <person name="Zhou H."/>
            <person name="Devos K.M."/>
            <person name="Bennetzen J.L."/>
            <person name="Unver T."/>
            <person name="Budak H."/>
            <person name="Gulick P.J."/>
            <person name="Galiba G."/>
            <person name="Kalapos B."/>
            <person name="Nelson D.R."/>
            <person name="Li P."/>
            <person name="You F.M."/>
            <person name="Luo M.C."/>
            <person name="Dvorak J."/>
        </authorList>
    </citation>
    <scope>NUCLEOTIDE SEQUENCE [LARGE SCALE GENOMIC DNA]</scope>
    <source>
        <strain evidence="1">cv. AL8/78</strain>
    </source>
</reference>
<evidence type="ECO:0000313" key="2">
    <source>
        <dbReference type="Proteomes" id="UP000015105"/>
    </source>
</evidence>
<dbReference type="Gramene" id="AET3Gv20294000.13">
    <property type="protein sequence ID" value="AET3Gv20294000.13"/>
    <property type="gene ID" value="AET3Gv20294000"/>
</dbReference>
<proteinExistence type="predicted"/>
<reference evidence="2" key="2">
    <citation type="journal article" date="2017" name="Nat. Plants">
        <title>The Aegilops tauschii genome reveals multiple impacts of transposons.</title>
        <authorList>
            <person name="Zhao G."/>
            <person name="Zou C."/>
            <person name="Li K."/>
            <person name="Wang K."/>
            <person name="Li T."/>
            <person name="Gao L."/>
            <person name="Zhang X."/>
            <person name="Wang H."/>
            <person name="Yang Z."/>
            <person name="Liu X."/>
            <person name="Jiang W."/>
            <person name="Mao L."/>
            <person name="Kong X."/>
            <person name="Jiao Y."/>
            <person name="Jia J."/>
        </authorList>
    </citation>
    <scope>NUCLEOTIDE SEQUENCE [LARGE SCALE GENOMIC DNA]</scope>
    <source>
        <strain evidence="2">cv. AL8/78</strain>
    </source>
</reference>
<dbReference type="EnsemblPlants" id="AET3Gv20294000.13">
    <property type="protein sequence ID" value="AET3Gv20294000.13"/>
    <property type="gene ID" value="AET3Gv20294000"/>
</dbReference>
<protein>
    <submittedName>
        <fullName evidence="1">Uncharacterized protein</fullName>
    </submittedName>
</protein>
<sequence length="68" mass="7441">MSTAIAHGMDAIRAHECCYSLNDSFKSIHRHVYALLRTNGLIKVIFGLAPSGCTTATPWPFIPELHAS</sequence>
<organism evidence="1 2">
    <name type="scientific">Aegilops tauschii subsp. strangulata</name>
    <name type="common">Goatgrass</name>
    <dbReference type="NCBI Taxonomy" id="200361"/>
    <lineage>
        <taxon>Eukaryota</taxon>
        <taxon>Viridiplantae</taxon>
        <taxon>Streptophyta</taxon>
        <taxon>Embryophyta</taxon>
        <taxon>Tracheophyta</taxon>
        <taxon>Spermatophyta</taxon>
        <taxon>Magnoliopsida</taxon>
        <taxon>Liliopsida</taxon>
        <taxon>Poales</taxon>
        <taxon>Poaceae</taxon>
        <taxon>BOP clade</taxon>
        <taxon>Pooideae</taxon>
        <taxon>Triticodae</taxon>
        <taxon>Triticeae</taxon>
        <taxon>Triticinae</taxon>
        <taxon>Aegilops</taxon>
    </lineage>
</organism>
<accession>A0A453ECA1</accession>
<dbReference type="AlphaFoldDB" id="A0A453ECA1"/>
<dbReference type="Proteomes" id="UP000015105">
    <property type="component" value="Chromosome 3D"/>
</dbReference>